<evidence type="ECO:0000256" key="9">
    <source>
        <dbReference type="SAM" id="MobiDB-lite"/>
    </source>
</evidence>
<feature type="region of interest" description="Disordered" evidence="9">
    <location>
        <begin position="53"/>
        <end position="72"/>
    </location>
</feature>
<dbReference type="InterPro" id="IPR013785">
    <property type="entry name" value="Aldolase_TIM"/>
</dbReference>
<organism evidence="10">
    <name type="scientific">Bicosoecida sp. CB-2014</name>
    <dbReference type="NCBI Taxonomy" id="1486930"/>
    <lineage>
        <taxon>Eukaryota</taxon>
        <taxon>Sar</taxon>
        <taxon>Stramenopiles</taxon>
        <taxon>Bigyra</taxon>
        <taxon>Opalozoa</taxon>
        <taxon>Bicosoecida</taxon>
    </lineage>
</organism>
<dbReference type="NCBIfam" id="TIGR00126">
    <property type="entry name" value="deoC"/>
    <property type="match status" value="1"/>
</dbReference>
<evidence type="ECO:0000256" key="5">
    <source>
        <dbReference type="ARBA" id="ARBA00023270"/>
    </source>
</evidence>
<comment type="similarity">
    <text evidence="2">Belongs to the DeoC/FbaB aldolase family. DeoC type 2 subfamily.</text>
</comment>
<dbReference type="SUPFAM" id="SSF51569">
    <property type="entry name" value="Aldolase"/>
    <property type="match status" value="1"/>
</dbReference>
<dbReference type="Pfam" id="PF01791">
    <property type="entry name" value="DeoC"/>
    <property type="match status" value="1"/>
</dbReference>
<comment type="pathway">
    <text evidence="1">Carbohydrate degradation; 2-deoxy-D-ribose 1-phosphate degradation; D-glyceraldehyde 3-phosphate and acetaldehyde from 2-deoxy-alpha-D-ribose 1-phosphate: step 2/2.</text>
</comment>
<dbReference type="GO" id="GO:0009264">
    <property type="term" value="P:deoxyribonucleotide catabolic process"/>
    <property type="evidence" value="ECO:0007669"/>
    <property type="project" value="InterPro"/>
</dbReference>
<dbReference type="SMART" id="SM01133">
    <property type="entry name" value="DeoC"/>
    <property type="match status" value="1"/>
</dbReference>
<accession>A0A7S1C953</accession>
<sequence length="436" mass="46983">MAFRRAARPLLAAAAARRAPLATASAAHTRRAPVARRWAPASLPRRFASAAAADSASEAEEEEAVASEGDDDVDTVAYAEAAEWSAPYIAPVDTSANVAAGKAAAAAAAGPHAHHAPLLNPGMELDGGWINSVRVNKNAVERRAAEIGPRRSVKKDHQAAWLLRAVTCIDLTTLSGDDTTGKVQRMCAKARNPVRRDVLEMLLGADWEARVGKIHCGAVCVYPARVPDAVRALEGTGIPVASVATGFPSGQIKTEHKLAEIRQCVADGAREIDIVISRDLALKQDWRAMYEEVLAFRDACGPAHMKTILATGELPTLKMVYQASLVCMMAGADFIKTSTGKEPFNATIPVSLVMVRAAREYLERTGYPVGFKPAGGISSAKQALQYQAMMKDELGDEWTKPHMFRFGASTLLTDIERQLYHQATQEYARDEYFAMG</sequence>
<dbReference type="UniPathway" id="UPA00002">
    <property type="reaction ID" value="UER00468"/>
</dbReference>
<dbReference type="EMBL" id="HBFS01008967">
    <property type="protein sequence ID" value="CAD8912931.1"/>
    <property type="molecule type" value="Transcribed_RNA"/>
</dbReference>
<feature type="compositionally biased region" description="Acidic residues" evidence="9">
    <location>
        <begin position="57"/>
        <end position="72"/>
    </location>
</feature>
<evidence type="ECO:0000256" key="2">
    <source>
        <dbReference type="ARBA" id="ARBA00009473"/>
    </source>
</evidence>
<dbReference type="PANTHER" id="PTHR10889:SF3">
    <property type="entry name" value="DEOXYRIBOSE-PHOSPHATE ALDOLASE"/>
    <property type="match status" value="1"/>
</dbReference>
<evidence type="ECO:0000256" key="8">
    <source>
        <dbReference type="ARBA" id="ARBA00048791"/>
    </source>
</evidence>
<evidence type="ECO:0000256" key="3">
    <source>
        <dbReference type="ARBA" id="ARBA00012515"/>
    </source>
</evidence>
<dbReference type="GO" id="GO:0004139">
    <property type="term" value="F:deoxyribose-phosphate aldolase activity"/>
    <property type="evidence" value="ECO:0007669"/>
    <property type="project" value="UniProtKB-EC"/>
</dbReference>
<reference evidence="10" key="1">
    <citation type="submission" date="2021-01" db="EMBL/GenBank/DDBJ databases">
        <authorList>
            <person name="Corre E."/>
            <person name="Pelletier E."/>
            <person name="Niang G."/>
            <person name="Scheremetjew M."/>
            <person name="Finn R."/>
            <person name="Kale V."/>
            <person name="Holt S."/>
            <person name="Cochrane G."/>
            <person name="Meng A."/>
            <person name="Brown T."/>
            <person name="Cohen L."/>
        </authorList>
    </citation>
    <scope>NUCLEOTIDE SEQUENCE</scope>
    <source>
        <strain evidence="10">Ms1</strain>
    </source>
</reference>
<name>A0A7S1C953_9STRA</name>
<dbReference type="GO" id="GO:0005737">
    <property type="term" value="C:cytoplasm"/>
    <property type="evidence" value="ECO:0007669"/>
    <property type="project" value="InterPro"/>
</dbReference>
<dbReference type="GO" id="GO:0046386">
    <property type="term" value="P:deoxyribose phosphate catabolic process"/>
    <property type="evidence" value="ECO:0007669"/>
    <property type="project" value="UniProtKB-UniPathway"/>
</dbReference>
<dbReference type="AlphaFoldDB" id="A0A7S1C953"/>
<evidence type="ECO:0000256" key="7">
    <source>
        <dbReference type="ARBA" id="ARBA00032755"/>
    </source>
</evidence>
<dbReference type="InterPro" id="IPR011343">
    <property type="entry name" value="DeoC"/>
</dbReference>
<dbReference type="Gene3D" id="3.20.20.70">
    <property type="entry name" value="Aldolase class I"/>
    <property type="match status" value="1"/>
</dbReference>
<evidence type="ECO:0000256" key="4">
    <source>
        <dbReference type="ARBA" id="ARBA00023239"/>
    </source>
</evidence>
<evidence type="ECO:0000256" key="1">
    <source>
        <dbReference type="ARBA" id="ARBA00004816"/>
    </source>
</evidence>
<gene>
    <name evidence="10" type="ORF">BSP0115_LOCUS6183</name>
</gene>
<dbReference type="GO" id="GO:0016052">
    <property type="term" value="P:carbohydrate catabolic process"/>
    <property type="evidence" value="ECO:0007669"/>
    <property type="project" value="TreeGrafter"/>
</dbReference>
<proteinExistence type="inferred from homology"/>
<dbReference type="EC" id="4.1.2.4" evidence="3"/>
<dbReference type="PANTHER" id="PTHR10889">
    <property type="entry name" value="DEOXYRIBOSE-PHOSPHATE ALDOLASE"/>
    <property type="match status" value="1"/>
</dbReference>
<keyword evidence="5" id="KW-0704">Schiff base</keyword>
<evidence type="ECO:0000256" key="6">
    <source>
        <dbReference type="ARBA" id="ARBA00031814"/>
    </source>
</evidence>
<comment type="catalytic activity">
    <reaction evidence="8">
        <text>2-deoxy-D-ribose 5-phosphate = D-glyceraldehyde 3-phosphate + acetaldehyde</text>
        <dbReference type="Rhea" id="RHEA:12821"/>
        <dbReference type="ChEBI" id="CHEBI:15343"/>
        <dbReference type="ChEBI" id="CHEBI:59776"/>
        <dbReference type="ChEBI" id="CHEBI:62877"/>
        <dbReference type="EC" id="4.1.2.4"/>
    </reaction>
</comment>
<keyword evidence="4" id="KW-0456">Lyase</keyword>
<evidence type="ECO:0000313" key="10">
    <source>
        <dbReference type="EMBL" id="CAD8912931.1"/>
    </source>
</evidence>
<protein>
    <recommendedName>
        <fullName evidence="3">deoxyribose-phosphate aldolase</fullName>
        <ecNumber evidence="3">4.1.2.4</ecNumber>
    </recommendedName>
    <alternativeName>
        <fullName evidence="7">2-deoxy-D-ribose 5-phosphate aldolase</fullName>
    </alternativeName>
    <alternativeName>
        <fullName evidence="6">Phosphodeoxyriboaldolase</fullName>
    </alternativeName>
</protein>
<dbReference type="InterPro" id="IPR002915">
    <property type="entry name" value="DeoC/FbaB/LacD_aldolase"/>
</dbReference>
<dbReference type="CDD" id="cd00959">
    <property type="entry name" value="DeoC"/>
    <property type="match status" value="1"/>
</dbReference>